<accession>D8MJX4</accession>
<dbReference type="EMBL" id="FP236830">
    <property type="protein sequence ID" value="CAX53572.1"/>
    <property type="molecule type" value="Genomic_DNA"/>
</dbReference>
<evidence type="ECO:0000313" key="2">
    <source>
        <dbReference type="Proteomes" id="UP000008793"/>
    </source>
</evidence>
<keyword evidence="1" id="KW-0614">Plasmid</keyword>
<keyword evidence="2" id="KW-1185">Reference proteome</keyword>
<protein>
    <submittedName>
        <fullName evidence="1">Putative HTH-type transcriptional regulator</fullName>
    </submittedName>
</protein>
<reference evidence="1 2" key="1">
    <citation type="journal article" date="2010" name="BMC Genomics">
        <title>Genome comparison of the epiphytic bacteria Erwinia billingiae and E. tasmaniensis with the pear pathogen E. pyrifoliae.</title>
        <authorList>
            <person name="Kube M."/>
            <person name="Migdoll A.M."/>
            <person name="Gehring I."/>
            <person name="Heitmann K."/>
            <person name="Mayer Y."/>
            <person name="Kuhl H."/>
            <person name="Knaust F."/>
            <person name="Geider K."/>
            <person name="Reinhardt R."/>
        </authorList>
    </citation>
    <scope>NUCLEOTIDE SEQUENCE [LARGE SCALE GENOMIC DNA]</scope>
    <source>
        <strain evidence="1 2">Eb661</strain>
        <plasmid evidence="1">pEB170</plasmid>
    </source>
</reference>
<dbReference type="Proteomes" id="UP000008793">
    <property type="component" value="Plasmid pEB170"/>
</dbReference>
<dbReference type="HOGENOM" id="CLU_205020_0_0_6"/>
<dbReference type="KEGG" id="ebi:EbC_pEb17201190"/>
<dbReference type="AlphaFoldDB" id="D8MJX4"/>
<gene>
    <name evidence="1" type="ordered locus">EbC_pEb17201190</name>
</gene>
<sequence length="52" mass="6070">MDQHNLNQSYFREEVGGKSLVSLTMKGERKLTLNHMRNLSRRFGIQVSSFID</sequence>
<geneLocation type="plasmid" evidence="1 2">
    <name>pEB170</name>
</geneLocation>
<organism evidence="2">
    <name type="scientific">Erwinia billingiae (strain Eb661)</name>
    <dbReference type="NCBI Taxonomy" id="634500"/>
    <lineage>
        <taxon>Bacteria</taxon>
        <taxon>Pseudomonadati</taxon>
        <taxon>Pseudomonadota</taxon>
        <taxon>Gammaproteobacteria</taxon>
        <taxon>Enterobacterales</taxon>
        <taxon>Erwiniaceae</taxon>
        <taxon>Erwinia</taxon>
    </lineage>
</organism>
<name>D8MJX4_ERWBE</name>
<proteinExistence type="predicted"/>
<evidence type="ECO:0000313" key="1">
    <source>
        <dbReference type="EMBL" id="CAX53572.1"/>
    </source>
</evidence>